<comment type="cofactor">
    <cofactor evidence="1">
        <name>Cu(2+)</name>
        <dbReference type="ChEBI" id="CHEBI:29036"/>
    </cofactor>
</comment>
<dbReference type="AlphaFoldDB" id="A0A166BED6"/>
<comment type="subcellular location">
    <subcellularLocation>
        <location evidence="2">Mitochondrion inner membrane</location>
        <topology evidence="2">Single-pass type II membrane protein</topology>
        <orientation evidence="2">Intermembrane side</orientation>
    </subcellularLocation>
</comment>
<evidence type="ECO:0000256" key="1">
    <source>
        <dbReference type="ARBA" id="ARBA00001973"/>
    </source>
</evidence>
<name>A0A166BED6_EXIGL</name>
<keyword evidence="5" id="KW-0653">Protein transport</keyword>
<dbReference type="InterPro" id="IPR039289">
    <property type="entry name" value="CHCHD4"/>
</dbReference>
<evidence type="ECO:0000256" key="7">
    <source>
        <dbReference type="ARBA" id="ARBA00023010"/>
    </source>
</evidence>
<keyword evidence="6" id="KW-0560">Oxidoreductase</keyword>
<evidence type="ECO:0000256" key="9">
    <source>
        <dbReference type="ARBA" id="ARBA00023157"/>
    </source>
</evidence>
<evidence type="ECO:0000256" key="4">
    <source>
        <dbReference type="ARBA" id="ARBA00022448"/>
    </source>
</evidence>
<keyword evidence="4" id="KW-0813">Transport</keyword>
<dbReference type="PANTHER" id="PTHR21622">
    <property type="entry name" value="COILED-COIL-HELIX-COILED-COIL-HELIX DOMAIN CONTAINING 4"/>
    <property type="match status" value="1"/>
</dbReference>
<dbReference type="Proteomes" id="UP000077266">
    <property type="component" value="Unassembled WGS sequence"/>
</dbReference>
<dbReference type="Gene3D" id="1.10.287.2900">
    <property type="match status" value="1"/>
</dbReference>
<keyword evidence="8" id="KW-0496">Mitochondrion</keyword>
<dbReference type="GO" id="GO:0005758">
    <property type="term" value="C:mitochondrial intermembrane space"/>
    <property type="evidence" value="ECO:0007669"/>
    <property type="project" value="TreeGrafter"/>
</dbReference>
<dbReference type="GO" id="GO:0005743">
    <property type="term" value="C:mitochondrial inner membrane"/>
    <property type="evidence" value="ECO:0007669"/>
    <property type="project" value="UniProtKB-SubCell"/>
</dbReference>
<keyword evidence="10" id="KW-0676">Redox-active center</keyword>
<feature type="region of interest" description="Disordered" evidence="12">
    <location>
        <begin position="188"/>
        <end position="243"/>
    </location>
</feature>
<protein>
    <recommendedName>
        <fullName evidence="3">Mitochondrial intermembrane space import and assembly protein 40</fullName>
    </recommendedName>
    <alternativeName>
        <fullName evidence="11">Mitochondrial import inner membrane translocase TIM40</fullName>
    </alternativeName>
</protein>
<evidence type="ECO:0000256" key="8">
    <source>
        <dbReference type="ARBA" id="ARBA00023128"/>
    </source>
</evidence>
<accession>A0A166BED6</accession>
<dbReference type="EMBL" id="KV425902">
    <property type="protein sequence ID" value="KZW00320.1"/>
    <property type="molecule type" value="Genomic_DNA"/>
</dbReference>
<dbReference type="PANTHER" id="PTHR21622:SF0">
    <property type="entry name" value="COILED-COIL-HELIX-COILED-COIL-HELIX DOMAIN CONTAINING 4"/>
    <property type="match status" value="1"/>
</dbReference>
<organism evidence="13 14">
    <name type="scientific">Exidia glandulosa HHB12029</name>
    <dbReference type="NCBI Taxonomy" id="1314781"/>
    <lineage>
        <taxon>Eukaryota</taxon>
        <taxon>Fungi</taxon>
        <taxon>Dikarya</taxon>
        <taxon>Basidiomycota</taxon>
        <taxon>Agaricomycotina</taxon>
        <taxon>Agaricomycetes</taxon>
        <taxon>Auriculariales</taxon>
        <taxon>Exidiaceae</taxon>
        <taxon>Exidia</taxon>
    </lineage>
</organism>
<proteinExistence type="predicted"/>
<dbReference type="GO" id="GO:0045041">
    <property type="term" value="P:protein import into mitochondrial intermembrane space"/>
    <property type="evidence" value="ECO:0007669"/>
    <property type="project" value="InterPro"/>
</dbReference>
<evidence type="ECO:0000256" key="11">
    <source>
        <dbReference type="ARBA" id="ARBA00033150"/>
    </source>
</evidence>
<keyword evidence="7" id="KW-0811">Translocation</keyword>
<evidence type="ECO:0000313" key="14">
    <source>
        <dbReference type="Proteomes" id="UP000077266"/>
    </source>
</evidence>
<dbReference type="STRING" id="1314781.A0A166BED6"/>
<keyword evidence="14" id="KW-1185">Reference proteome</keyword>
<dbReference type="GO" id="GO:0015035">
    <property type="term" value="F:protein-disulfide reductase activity"/>
    <property type="evidence" value="ECO:0007669"/>
    <property type="project" value="InterPro"/>
</dbReference>
<dbReference type="PROSITE" id="PS51808">
    <property type="entry name" value="CHCH"/>
    <property type="match status" value="1"/>
</dbReference>
<evidence type="ECO:0000256" key="3">
    <source>
        <dbReference type="ARBA" id="ARBA00013714"/>
    </source>
</evidence>
<dbReference type="InParanoid" id="A0A166BED6"/>
<gene>
    <name evidence="13" type="ORF">EXIGLDRAFT_667713</name>
</gene>
<feature type="compositionally biased region" description="Polar residues" evidence="12">
    <location>
        <begin position="229"/>
        <end position="243"/>
    </location>
</feature>
<evidence type="ECO:0000256" key="10">
    <source>
        <dbReference type="ARBA" id="ARBA00023284"/>
    </source>
</evidence>
<evidence type="ECO:0000256" key="5">
    <source>
        <dbReference type="ARBA" id="ARBA00022927"/>
    </source>
</evidence>
<sequence length="243" mass="26153">MHRLARQARPALRAVRAARFAHTEASQPAPKRGSNLLTYTLAGLTVGGVLALGNFKFDPEREARHAAAAHASGSDSAIVDALHDAAAHADEDDHIIVEREDDEDGAPRVAPYNPETGEFNWDCPCLGGLPQSVCGEQFKESFRCFVQSEAEPKGMDCIDAFNAMQTCFREHPEIYSREISIYDEIDEEEDAAKEQAAEGDPALAQSVVSPKSTSDEARTPILAAASEGSGVTNSSPSNESRKP</sequence>
<evidence type="ECO:0000256" key="12">
    <source>
        <dbReference type="SAM" id="MobiDB-lite"/>
    </source>
</evidence>
<evidence type="ECO:0000313" key="13">
    <source>
        <dbReference type="EMBL" id="KZW00320.1"/>
    </source>
</evidence>
<evidence type="ECO:0000256" key="2">
    <source>
        <dbReference type="ARBA" id="ARBA00004164"/>
    </source>
</evidence>
<keyword evidence="9" id="KW-1015">Disulfide bond</keyword>
<reference evidence="13 14" key="1">
    <citation type="journal article" date="2016" name="Mol. Biol. Evol.">
        <title>Comparative Genomics of Early-Diverging Mushroom-Forming Fungi Provides Insights into the Origins of Lignocellulose Decay Capabilities.</title>
        <authorList>
            <person name="Nagy L.G."/>
            <person name="Riley R."/>
            <person name="Tritt A."/>
            <person name="Adam C."/>
            <person name="Daum C."/>
            <person name="Floudas D."/>
            <person name="Sun H."/>
            <person name="Yadav J.S."/>
            <person name="Pangilinan J."/>
            <person name="Larsson K.H."/>
            <person name="Matsuura K."/>
            <person name="Barry K."/>
            <person name="Labutti K."/>
            <person name="Kuo R."/>
            <person name="Ohm R.A."/>
            <person name="Bhattacharya S.S."/>
            <person name="Shirouzu T."/>
            <person name="Yoshinaga Y."/>
            <person name="Martin F.M."/>
            <person name="Grigoriev I.V."/>
            <person name="Hibbett D.S."/>
        </authorList>
    </citation>
    <scope>NUCLEOTIDE SEQUENCE [LARGE SCALE GENOMIC DNA]</scope>
    <source>
        <strain evidence="13 14">HHB12029</strain>
    </source>
</reference>
<evidence type="ECO:0000256" key="6">
    <source>
        <dbReference type="ARBA" id="ARBA00023002"/>
    </source>
</evidence>
<dbReference type="OrthoDB" id="7481291at2759"/>